<dbReference type="Gene3D" id="3.30.800.10">
    <property type="entry name" value="Phosphatidylinositol Phosphate Kinase II Beta"/>
    <property type="match status" value="1"/>
</dbReference>
<dbReference type="Pfam" id="PF01504">
    <property type="entry name" value="PIP5K"/>
    <property type="match status" value="1"/>
</dbReference>
<dbReference type="AlphaFoldDB" id="A0A834YG70"/>
<dbReference type="Proteomes" id="UP000655225">
    <property type="component" value="Unassembled WGS sequence"/>
</dbReference>
<dbReference type="OMA" id="DYSPMCY"/>
<keyword evidence="5" id="KW-1185">Reference proteome</keyword>
<gene>
    <name evidence="4" type="ORF">HHK36_029083</name>
</gene>
<comment type="caution">
    <text evidence="4">The sequence shown here is derived from an EMBL/GenBank/DDBJ whole genome shotgun (WGS) entry which is preliminary data.</text>
</comment>
<dbReference type="OrthoDB" id="70770at2759"/>
<dbReference type="EC" id="2.7.1.68" evidence="1"/>
<dbReference type="PROSITE" id="PS51455">
    <property type="entry name" value="PIPK"/>
    <property type="match status" value="1"/>
</dbReference>
<dbReference type="SMART" id="SM00330">
    <property type="entry name" value="PIPKc"/>
    <property type="match status" value="1"/>
</dbReference>
<dbReference type="InterPro" id="IPR027484">
    <property type="entry name" value="PInositol-4-P-5-kinase_N"/>
</dbReference>
<dbReference type="GO" id="GO:0046854">
    <property type="term" value="P:phosphatidylinositol phosphate biosynthetic process"/>
    <property type="evidence" value="ECO:0007669"/>
    <property type="project" value="TreeGrafter"/>
</dbReference>
<dbReference type="EMBL" id="JABCRI010000022">
    <property type="protein sequence ID" value="KAF8379640.1"/>
    <property type="molecule type" value="Genomic_DNA"/>
</dbReference>
<evidence type="ECO:0000256" key="2">
    <source>
        <dbReference type="PROSITE-ProRule" id="PRU00781"/>
    </source>
</evidence>
<dbReference type="SUPFAM" id="SSF56104">
    <property type="entry name" value="SAICAR synthase-like"/>
    <property type="match status" value="1"/>
</dbReference>
<reference evidence="4 5" key="1">
    <citation type="submission" date="2020-04" db="EMBL/GenBank/DDBJ databases">
        <title>Plant Genome Project.</title>
        <authorList>
            <person name="Zhang R.-G."/>
        </authorList>
    </citation>
    <scope>NUCLEOTIDE SEQUENCE [LARGE SCALE GENOMIC DNA]</scope>
    <source>
        <strain evidence="4">YNK0</strain>
        <tissue evidence="4">Leaf</tissue>
    </source>
</reference>
<keyword evidence="2" id="KW-0067">ATP-binding</keyword>
<feature type="domain" description="PIPK" evidence="3">
    <location>
        <begin position="27"/>
        <end position="434"/>
    </location>
</feature>
<dbReference type="PANTHER" id="PTHR23086">
    <property type="entry name" value="PHOSPHATIDYLINOSITOL-4-PHOSPHATE 5-KINASE"/>
    <property type="match status" value="1"/>
</dbReference>
<dbReference type="PANTHER" id="PTHR23086:SF111">
    <property type="entry name" value="PHOSPHATIDYLINOSITOL 4-PHOSPHATE 5-KINASE 10"/>
    <property type="match status" value="1"/>
</dbReference>
<evidence type="ECO:0000256" key="1">
    <source>
        <dbReference type="ARBA" id="ARBA00012172"/>
    </source>
</evidence>
<dbReference type="GO" id="GO:0005886">
    <property type="term" value="C:plasma membrane"/>
    <property type="evidence" value="ECO:0007669"/>
    <property type="project" value="TreeGrafter"/>
</dbReference>
<keyword evidence="2" id="KW-0808">Transferase</keyword>
<evidence type="ECO:0000313" key="5">
    <source>
        <dbReference type="Proteomes" id="UP000655225"/>
    </source>
</evidence>
<proteinExistence type="predicted"/>
<evidence type="ECO:0000259" key="3">
    <source>
        <dbReference type="PROSITE" id="PS51455"/>
    </source>
</evidence>
<dbReference type="InterPro" id="IPR002498">
    <property type="entry name" value="PInositol-4-P-4/5-kinase_core"/>
</dbReference>
<dbReference type="GO" id="GO:0005524">
    <property type="term" value="F:ATP binding"/>
    <property type="evidence" value="ECO:0007669"/>
    <property type="project" value="UniProtKB-UniRule"/>
</dbReference>
<dbReference type="InterPro" id="IPR023610">
    <property type="entry name" value="PInositol-4/5-P-5/4-kinase"/>
</dbReference>
<evidence type="ECO:0000313" key="4">
    <source>
        <dbReference type="EMBL" id="KAF8379640.1"/>
    </source>
</evidence>
<organism evidence="4 5">
    <name type="scientific">Tetracentron sinense</name>
    <name type="common">Spur-leaf</name>
    <dbReference type="NCBI Taxonomy" id="13715"/>
    <lineage>
        <taxon>Eukaryota</taxon>
        <taxon>Viridiplantae</taxon>
        <taxon>Streptophyta</taxon>
        <taxon>Embryophyta</taxon>
        <taxon>Tracheophyta</taxon>
        <taxon>Spermatophyta</taxon>
        <taxon>Magnoliopsida</taxon>
        <taxon>Trochodendrales</taxon>
        <taxon>Trochodendraceae</taxon>
        <taxon>Tetracentron</taxon>
    </lineage>
</organism>
<dbReference type="GO" id="GO:0016308">
    <property type="term" value="F:1-phosphatidylinositol-4-phosphate 5-kinase activity"/>
    <property type="evidence" value="ECO:0007669"/>
    <property type="project" value="UniProtKB-EC"/>
</dbReference>
<name>A0A834YG70_TETSI</name>
<protein>
    <recommendedName>
        <fullName evidence="1">1-phosphatidylinositol-4-phosphate 5-kinase</fullName>
        <ecNumber evidence="1">2.7.1.68</ecNumber>
    </recommendedName>
</protein>
<keyword evidence="2" id="KW-0547">Nucleotide-binding</keyword>
<dbReference type="InterPro" id="IPR027483">
    <property type="entry name" value="PInositol-4-P-4/5-kinase_C_sf"/>
</dbReference>
<sequence length="441" mass="50503">MIQRLELRLLIINKISSLSTYELLTFQSGDRDKLARLGEVMNFVGQYMALLKKELSPLDFRSTKSNWLQFPNHGSKRLPPGTVTDFEWKDYCPEVFSYLQELDNIDYADYMLSVRDHETLREVSSSRKSGCLCLSRDGGFVIKTIRKSEIKMCYSGAEVFDAIVLKEGKHWHSFVVLVEMLPKYCHHVEKYRATLLTKFYGLHLVTPVGGPKVYFVVMENIFQSELYIHRRFDLKGSSQGRTVSKVAVDESTTFKDLDLDLSFHIDPMTRQRLLTQIKYDCEFLEAEGIMGYSLLLGLHVEAPHGGSFDGRSLTGNNTFSNSSSQEHGDSELTLADICQQSYRPDLKLGVKIPARAVRVRRYEKGSVSSHRKVGARESYNVILFMGIIDILQGYNLFKRIEHAYKSIQFDSMSITAVNPKAYSTRFQDFLSKVFPAEDLDF</sequence>
<keyword evidence="2" id="KW-0418">Kinase</keyword>
<dbReference type="Gene3D" id="3.30.810.10">
    <property type="entry name" value="2-Layer Sandwich"/>
    <property type="match status" value="1"/>
</dbReference>
<accession>A0A834YG70</accession>